<evidence type="ECO:0000313" key="2">
    <source>
        <dbReference type="Proteomes" id="UP000262210"/>
    </source>
</evidence>
<accession>A0A9C7QQW1</accession>
<reference evidence="1 2" key="1">
    <citation type="journal article" date="2018" name="Nat. Biotechnol.">
        <title>A standardized bacterial taxonomy based on genome phylogeny substantially revises the tree of life.</title>
        <authorList>
            <person name="Parks D.H."/>
            <person name="Chuvochina M."/>
            <person name="Waite D.W."/>
            <person name="Rinke C."/>
            <person name="Skarshewski A."/>
            <person name="Chaumeil P.A."/>
            <person name="Hugenholtz P."/>
        </authorList>
    </citation>
    <scope>NUCLEOTIDE SEQUENCE [LARGE SCALE GENOMIC DNA]</scope>
    <source>
        <strain evidence="1">UBA11264</strain>
    </source>
</reference>
<protein>
    <recommendedName>
        <fullName evidence="3">Type 1 fimbrial protein</fullName>
    </recommendedName>
</protein>
<name>A0A9C7QQW1_9GAMM</name>
<comment type="caution">
    <text evidence="1">The sequence shown here is derived from an EMBL/GenBank/DDBJ whole genome shotgun (WGS) entry which is preliminary data.</text>
</comment>
<dbReference type="Proteomes" id="UP000262210">
    <property type="component" value="Unassembled WGS sequence"/>
</dbReference>
<evidence type="ECO:0000313" key="1">
    <source>
        <dbReference type="EMBL" id="HCJ98505.1"/>
    </source>
</evidence>
<proteinExistence type="predicted"/>
<dbReference type="EMBL" id="DPSM01000001">
    <property type="protein sequence ID" value="HCJ98505.1"/>
    <property type="molecule type" value="Genomic_DNA"/>
</dbReference>
<dbReference type="AlphaFoldDB" id="A0A9C7QQW1"/>
<sequence>MPASVRNSLFTVILLLVAFGFQSAIASVGSGKINFYGSIVEYACQVALDDRLPVLDCSMRGDNQFGIEQNIANSQLDYIDPDKTLAVITVTYR</sequence>
<organism evidence="1 2">
    <name type="scientific">Serratia grimesii</name>
    <dbReference type="NCBI Taxonomy" id="82995"/>
    <lineage>
        <taxon>Bacteria</taxon>
        <taxon>Pseudomonadati</taxon>
        <taxon>Pseudomonadota</taxon>
        <taxon>Gammaproteobacteria</taxon>
        <taxon>Enterobacterales</taxon>
        <taxon>Yersiniaceae</taxon>
        <taxon>Serratia</taxon>
    </lineage>
</organism>
<gene>
    <name evidence="1" type="ORF">DHV72_00540</name>
</gene>
<evidence type="ECO:0008006" key="3">
    <source>
        <dbReference type="Google" id="ProtNLM"/>
    </source>
</evidence>
<dbReference type="RefSeq" id="WP_278430135.1">
    <property type="nucleotide sequence ID" value="NZ_DPSM01000001.1"/>
</dbReference>